<organism evidence="3 4">
    <name type="scientific">Drechslerella dactyloides</name>
    <name type="common">Nematode-trapping fungus</name>
    <name type="synonym">Arthrobotrys dactyloides</name>
    <dbReference type="NCBI Taxonomy" id="74499"/>
    <lineage>
        <taxon>Eukaryota</taxon>
        <taxon>Fungi</taxon>
        <taxon>Dikarya</taxon>
        <taxon>Ascomycota</taxon>
        <taxon>Pezizomycotina</taxon>
        <taxon>Orbiliomycetes</taxon>
        <taxon>Orbiliales</taxon>
        <taxon>Orbiliaceae</taxon>
        <taxon>Drechslerella</taxon>
    </lineage>
</organism>
<comment type="caution">
    <text evidence="3">The sequence shown here is derived from an EMBL/GenBank/DDBJ whole genome shotgun (WGS) entry which is preliminary data.</text>
</comment>
<name>A0AAD6J150_DREDA</name>
<feature type="region of interest" description="Disordered" evidence="1">
    <location>
        <begin position="58"/>
        <end position="88"/>
    </location>
</feature>
<evidence type="ECO:0000256" key="1">
    <source>
        <dbReference type="SAM" id="MobiDB-lite"/>
    </source>
</evidence>
<proteinExistence type="predicted"/>
<feature type="domain" description="Myb-like DNA-binding" evidence="2">
    <location>
        <begin position="9"/>
        <end position="54"/>
    </location>
</feature>
<keyword evidence="4" id="KW-1185">Reference proteome</keyword>
<gene>
    <name evidence="3" type="ORF">Dda_3026</name>
</gene>
<dbReference type="EMBL" id="JAQGDS010000003">
    <property type="protein sequence ID" value="KAJ6262221.1"/>
    <property type="molecule type" value="Genomic_DNA"/>
</dbReference>
<feature type="compositionally biased region" description="Basic residues" evidence="1">
    <location>
        <begin position="70"/>
        <end position="84"/>
    </location>
</feature>
<evidence type="ECO:0000313" key="3">
    <source>
        <dbReference type="EMBL" id="KAJ6262221.1"/>
    </source>
</evidence>
<dbReference type="Proteomes" id="UP001221413">
    <property type="component" value="Unassembled WGS sequence"/>
</dbReference>
<protein>
    <recommendedName>
        <fullName evidence="2">Myb-like DNA-binding domain-containing protein</fullName>
    </recommendedName>
</protein>
<accession>A0AAD6J150</accession>
<evidence type="ECO:0000259" key="2">
    <source>
        <dbReference type="Pfam" id="PF22980"/>
    </source>
</evidence>
<sequence length="108" mass="12240">MPATSSDFDTLRFLLLCIEKCDTKSIDYENIAEETGLPGYKAAYKKLWDLKTKIRKNIKQENGGAPKTPTKVKKTRSPKSSSRKKNLDVKLEEAGKIYELENCDRGLV</sequence>
<dbReference type="Pfam" id="PF22980">
    <property type="entry name" value="Myb_DNA-bind_8"/>
    <property type="match status" value="1"/>
</dbReference>
<evidence type="ECO:0000313" key="4">
    <source>
        <dbReference type="Proteomes" id="UP001221413"/>
    </source>
</evidence>
<dbReference type="AlphaFoldDB" id="A0AAD6J150"/>
<dbReference type="InterPro" id="IPR054505">
    <property type="entry name" value="Myb_DNA-bind_8"/>
</dbReference>
<reference evidence="3" key="1">
    <citation type="submission" date="2023-01" db="EMBL/GenBank/DDBJ databases">
        <title>The chitinases involved in constricting ring structure development in the nematode-trapping fungus Drechslerella dactyloides.</title>
        <authorList>
            <person name="Wang R."/>
            <person name="Zhang L."/>
            <person name="Tang P."/>
            <person name="Li S."/>
            <person name="Liang L."/>
        </authorList>
    </citation>
    <scope>NUCLEOTIDE SEQUENCE</scope>
    <source>
        <strain evidence="3">YMF1.00031</strain>
    </source>
</reference>